<keyword evidence="2" id="KW-1003">Cell membrane</keyword>
<feature type="transmembrane region" description="Helical" evidence="6">
    <location>
        <begin position="12"/>
        <end position="31"/>
    </location>
</feature>
<evidence type="ECO:0000259" key="7">
    <source>
        <dbReference type="PROSITE" id="PS50850"/>
    </source>
</evidence>
<dbReference type="AlphaFoldDB" id="A0A2Y9C0T0"/>
<feature type="transmembrane region" description="Helical" evidence="6">
    <location>
        <begin position="69"/>
        <end position="87"/>
    </location>
</feature>
<dbReference type="Gene3D" id="1.20.1250.20">
    <property type="entry name" value="MFS general substrate transporter like domains"/>
    <property type="match status" value="1"/>
</dbReference>
<proteinExistence type="predicted"/>
<dbReference type="InterPro" id="IPR022324">
    <property type="entry name" value="Bacilysin_exporter_BacE_put"/>
</dbReference>
<dbReference type="InterPro" id="IPR020846">
    <property type="entry name" value="MFS_dom"/>
</dbReference>
<dbReference type="PANTHER" id="PTHR23513:SF11">
    <property type="entry name" value="STAPHYLOFERRIN A TRANSPORTER"/>
    <property type="match status" value="1"/>
</dbReference>
<evidence type="ECO:0000256" key="5">
    <source>
        <dbReference type="ARBA" id="ARBA00023136"/>
    </source>
</evidence>
<evidence type="ECO:0000313" key="9">
    <source>
        <dbReference type="Proteomes" id="UP000250028"/>
    </source>
</evidence>
<dbReference type="PANTHER" id="PTHR23513">
    <property type="entry name" value="INTEGRAL MEMBRANE EFFLUX PROTEIN-RELATED"/>
    <property type="match status" value="1"/>
</dbReference>
<comment type="subcellular location">
    <subcellularLocation>
        <location evidence="1">Cell membrane</location>
        <topology evidence="1">Multi-pass membrane protein</topology>
    </subcellularLocation>
</comment>
<dbReference type="CDD" id="cd06173">
    <property type="entry name" value="MFS_MefA_like"/>
    <property type="match status" value="1"/>
</dbReference>
<feature type="transmembrane region" description="Helical" evidence="6">
    <location>
        <begin position="280"/>
        <end position="300"/>
    </location>
</feature>
<dbReference type="Pfam" id="PF07690">
    <property type="entry name" value="MFS_1"/>
    <property type="match status" value="1"/>
</dbReference>
<dbReference type="GO" id="GO:0005886">
    <property type="term" value="C:plasma membrane"/>
    <property type="evidence" value="ECO:0007669"/>
    <property type="project" value="UniProtKB-SubCell"/>
</dbReference>
<gene>
    <name evidence="8" type="ORF">SAMN04489750_0334</name>
</gene>
<feature type="transmembrane region" description="Helical" evidence="6">
    <location>
        <begin position="215"/>
        <end position="242"/>
    </location>
</feature>
<evidence type="ECO:0000256" key="2">
    <source>
        <dbReference type="ARBA" id="ARBA00022475"/>
    </source>
</evidence>
<feature type="transmembrane region" description="Helical" evidence="6">
    <location>
        <begin position="341"/>
        <end position="363"/>
    </location>
</feature>
<dbReference type="InterPro" id="IPR036259">
    <property type="entry name" value="MFS_trans_sf"/>
</dbReference>
<feature type="domain" description="Major facilitator superfamily (MFS) profile" evidence="7">
    <location>
        <begin position="3"/>
        <end position="392"/>
    </location>
</feature>
<feature type="transmembrane region" description="Helical" evidence="6">
    <location>
        <begin position="369"/>
        <end position="389"/>
    </location>
</feature>
<feature type="transmembrane region" description="Helical" evidence="6">
    <location>
        <begin position="306"/>
        <end position="329"/>
    </location>
</feature>
<dbReference type="PROSITE" id="PS50850">
    <property type="entry name" value="MFS"/>
    <property type="match status" value="1"/>
</dbReference>
<evidence type="ECO:0000313" key="8">
    <source>
        <dbReference type="EMBL" id="SSA33063.1"/>
    </source>
</evidence>
<dbReference type="GO" id="GO:0022857">
    <property type="term" value="F:transmembrane transporter activity"/>
    <property type="evidence" value="ECO:0007669"/>
    <property type="project" value="InterPro"/>
</dbReference>
<dbReference type="PRINTS" id="PR01988">
    <property type="entry name" value="EXPORTERBACE"/>
</dbReference>
<accession>A0A2Y9C0T0</accession>
<evidence type="ECO:0000256" key="6">
    <source>
        <dbReference type="SAM" id="Phobius"/>
    </source>
</evidence>
<evidence type="ECO:0000256" key="1">
    <source>
        <dbReference type="ARBA" id="ARBA00004651"/>
    </source>
</evidence>
<keyword evidence="4 6" id="KW-1133">Transmembrane helix</keyword>
<protein>
    <submittedName>
        <fullName evidence="8">Transmembrane secretion effector</fullName>
    </submittedName>
</protein>
<reference evidence="9" key="1">
    <citation type="submission" date="2016-10" db="EMBL/GenBank/DDBJ databases">
        <authorList>
            <person name="Varghese N."/>
            <person name="Submissions S."/>
        </authorList>
    </citation>
    <scope>NUCLEOTIDE SEQUENCE [LARGE SCALE GENOMIC DNA]</scope>
    <source>
        <strain evidence="9">DSM 22951</strain>
    </source>
</reference>
<keyword evidence="3 6" id="KW-0812">Transmembrane</keyword>
<name>A0A2Y9C0T0_9MICO</name>
<feature type="transmembrane region" description="Helical" evidence="6">
    <location>
        <begin position="248"/>
        <end position="273"/>
    </location>
</feature>
<organism evidence="8 9">
    <name type="scientific">Branchiibius hedensis</name>
    <dbReference type="NCBI Taxonomy" id="672460"/>
    <lineage>
        <taxon>Bacteria</taxon>
        <taxon>Bacillati</taxon>
        <taxon>Actinomycetota</taxon>
        <taxon>Actinomycetes</taxon>
        <taxon>Micrococcales</taxon>
        <taxon>Dermacoccaceae</taxon>
        <taxon>Branchiibius</taxon>
    </lineage>
</organism>
<feature type="transmembrane region" description="Helical" evidence="6">
    <location>
        <begin position="37"/>
        <end position="57"/>
    </location>
</feature>
<dbReference type="Proteomes" id="UP000250028">
    <property type="component" value="Unassembled WGS sequence"/>
</dbReference>
<keyword evidence="5 6" id="KW-0472">Membrane</keyword>
<dbReference type="InterPro" id="IPR011701">
    <property type="entry name" value="MFS"/>
</dbReference>
<dbReference type="SUPFAM" id="SSF103473">
    <property type="entry name" value="MFS general substrate transporter"/>
    <property type="match status" value="1"/>
</dbReference>
<feature type="transmembrane region" description="Helical" evidence="6">
    <location>
        <begin position="147"/>
        <end position="167"/>
    </location>
</feature>
<evidence type="ECO:0000256" key="3">
    <source>
        <dbReference type="ARBA" id="ARBA00022692"/>
    </source>
</evidence>
<sequence length="411" mass="42098">MRALVGTLVSEAISLLGTRITMIAIPLYVLATTGSAAKTGVVAFAEALPLVVGKVLVGPVIDRLGARPVAITCDLGSAVVVGAIPLLHDTGRLPFPVFVGLVAVAGALRGPGDAAKSAIIPAVVRHAAVPMERATGLFGTIERTASMVGAALGGLLIASAGAANALLVDAVSFAVSAAVFAWATTALRTETDAVPQSSYLRSLREGFAFLRTDRVLIGITAMVALTNLLDAAWSTVLVPVWAVDSGGGARVIGLLFATFGAAAALGALIASIWAERLPRYVVYLVAFLFAGAPRFIAMALDVPLVALLVVAVGAGFASGFINPVLGAVIYERIPQPLMGRVSSLTTAICWSLMPLGGLLGGLLASRVGISWALAAVGVAYFVVTMLPALDPRWRELDDRPHSVEEAHVAAA</sequence>
<keyword evidence="9" id="KW-1185">Reference proteome</keyword>
<dbReference type="OrthoDB" id="9793136at2"/>
<evidence type="ECO:0000256" key="4">
    <source>
        <dbReference type="ARBA" id="ARBA00022989"/>
    </source>
</evidence>
<dbReference type="EMBL" id="UESZ01000001">
    <property type="protein sequence ID" value="SSA33063.1"/>
    <property type="molecule type" value="Genomic_DNA"/>
</dbReference>
<dbReference type="RefSeq" id="WP_109683806.1">
    <property type="nucleotide sequence ID" value="NZ_QGDN01000001.1"/>
</dbReference>